<dbReference type="Pfam" id="PF04699">
    <property type="entry name" value="P16-Arc"/>
    <property type="match status" value="1"/>
</dbReference>
<dbReference type="Proteomes" id="UP000311382">
    <property type="component" value="Unassembled WGS sequence"/>
</dbReference>
<reference evidence="8 9" key="1">
    <citation type="submission" date="2019-03" db="EMBL/GenBank/DDBJ databases">
        <title>Rhodosporidium diobovatum UCD-FST 08-225 genome sequencing, assembly, and annotation.</title>
        <authorList>
            <person name="Fakankun I.U."/>
            <person name="Fristensky B."/>
            <person name="Levin D.B."/>
        </authorList>
    </citation>
    <scope>NUCLEOTIDE SEQUENCE [LARGE SCALE GENOMIC DNA]</scope>
    <source>
        <strain evidence="8 9">UCD-FST 08-225</strain>
    </source>
</reference>
<evidence type="ECO:0000256" key="7">
    <source>
        <dbReference type="RuleBase" id="RU004301"/>
    </source>
</evidence>
<dbReference type="PANTHER" id="PTHR12644">
    <property type="entry name" value="ARP2/3 COMPLEX 16 KD SUBUNIT P16-ARC"/>
    <property type="match status" value="1"/>
</dbReference>
<evidence type="ECO:0000313" key="9">
    <source>
        <dbReference type="Proteomes" id="UP000311382"/>
    </source>
</evidence>
<dbReference type="AlphaFoldDB" id="A0A5C5G6U2"/>
<organism evidence="8 9">
    <name type="scientific">Rhodotorula diobovata</name>
    <dbReference type="NCBI Taxonomy" id="5288"/>
    <lineage>
        <taxon>Eukaryota</taxon>
        <taxon>Fungi</taxon>
        <taxon>Dikarya</taxon>
        <taxon>Basidiomycota</taxon>
        <taxon>Pucciniomycotina</taxon>
        <taxon>Microbotryomycetes</taxon>
        <taxon>Sporidiobolales</taxon>
        <taxon>Sporidiobolaceae</taxon>
        <taxon>Rhodotorula</taxon>
    </lineage>
</organism>
<comment type="function">
    <text evidence="7">Functions as component of the Arp2/3 complex which is involved in regulation of actin polymerization and together with an activating nucleation-promoting factor (NPF) mediates the formation of branched actin networks. Arp2/3 complex plays a critical role in the control of cell morphogenesis via the modulation of cell polarity development.</text>
</comment>
<dbReference type="GO" id="GO:0030833">
    <property type="term" value="P:regulation of actin filament polymerization"/>
    <property type="evidence" value="ECO:0007669"/>
    <property type="project" value="InterPro"/>
</dbReference>
<evidence type="ECO:0000256" key="3">
    <source>
        <dbReference type="ARBA" id="ARBA00022490"/>
    </source>
</evidence>
<keyword evidence="3" id="KW-0963">Cytoplasm</keyword>
<dbReference type="GO" id="GO:0044396">
    <property type="term" value="P:actin cortical patch organization"/>
    <property type="evidence" value="ECO:0007669"/>
    <property type="project" value="UniProtKB-ARBA"/>
</dbReference>
<gene>
    <name evidence="8" type="ORF">DMC30DRAFT_387997</name>
</gene>
<proteinExistence type="inferred from homology"/>
<dbReference type="InterPro" id="IPR036743">
    <property type="entry name" value="ARPC5_sf"/>
</dbReference>
<evidence type="ECO:0000256" key="1">
    <source>
        <dbReference type="ARBA" id="ARBA00004245"/>
    </source>
</evidence>
<evidence type="ECO:0000256" key="6">
    <source>
        <dbReference type="ARBA" id="ARBA00060329"/>
    </source>
</evidence>
<evidence type="ECO:0000256" key="2">
    <source>
        <dbReference type="ARBA" id="ARBA00006084"/>
    </source>
</evidence>
<dbReference type="GO" id="GO:0005885">
    <property type="term" value="C:Arp2/3 protein complex"/>
    <property type="evidence" value="ECO:0007669"/>
    <property type="project" value="InterPro"/>
</dbReference>
<protein>
    <recommendedName>
        <fullName evidence="5 7">Actin-related protein 2/3 complex subunit 5</fullName>
    </recommendedName>
</protein>
<dbReference type="Gene3D" id="1.25.40.190">
    <property type="entry name" value="Actin-related protein 2/3 complex subunit 5"/>
    <property type="match status" value="1"/>
</dbReference>
<comment type="similarity">
    <text evidence="2 7">Belongs to the ARPC5 family.</text>
</comment>
<dbReference type="SUPFAM" id="SSF69103">
    <property type="entry name" value="Arp2/3 complex 16 kDa subunit ARPC5"/>
    <property type="match status" value="1"/>
</dbReference>
<name>A0A5C5G6U2_9BASI</name>
<comment type="caution">
    <text evidence="8">The sequence shown here is derived from an EMBL/GenBank/DDBJ whole genome shotgun (WGS) entry which is preliminary data.</text>
</comment>
<evidence type="ECO:0000256" key="5">
    <source>
        <dbReference type="ARBA" id="ARBA00040214"/>
    </source>
</evidence>
<dbReference type="OrthoDB" id="429520at2759"/>
<evidence type="ECO:0000256" key="4">
    <source>
        <dbReference type="ARBA" id="ARBA00023212"/>
    </source>
</evidence>
<dbReference type="GO" id="GO:0034314">
    <property type="term" value="P:Arp2/3 complex-mediated actin nucleation"/>
    <property type="evidence" value="ECO:0007669"/>
    <property type="project" value="InterPro"/>
</dbReference>
<dbReference type="STRING" id="5288.A0A5C5G6U2"/>
<keyword evidence="9" id="KW-1185">Reference proteome</keyword>
<dbReference type="FunFam" id="1.25.40.190:FF:000003">
    <property type="entry name" value="Actin-related protein 2/3 complex subunit 5"/>
    <property type="match status" value="1"/>
</dbReference>
<dbReference type="EMBL" id="SOZI01000005">
    <property type="protein sequence ID" value="TNY24094.1"/>
    <property type="molecule type" value="Genomic_DNA"/>
</dbReference>
<sequence>MATANFRKINIDQYDEDSVAPQSLYLADPRGPAQALTDAQSKDRSVRSLLQRGDVAQALKEVTREGEWPYGDDSDPSTAQAKATALQTVLAILNSTRSTDIPALVQALEPAEQVTLMKYLYKAMENLGDTSGNVVLGWHEKVRWLSFWITVTYSALWTVLRLHRPAALPVWTPQRSH</sequence>
<comment type="subcellular location">
    <subcellularLocation>
        <location evidence="1">Cytoplasm</location>
        <location evidence="1">Cytoskeleton</location>
    </subcellularLocation>
</comment>
<accession>A0A5C5G6U2</accession>
<dbReference type="InterPro" id="IPR006789">
    <property type="entry name" value="ARPC5"/>
</dbReference>
<keyword evidence="4 7" id="KW-0206">Cytoskeleton</keyword>
<comment type="function">
    <text evidence="6">Functions as a component of the Arp2/3 complex which is involved in regulation of actin polymerization and together with an activating nucleation-promoting factor (NPF) mediates the formation of branched actin networks.</text>
</comment>
<evidence type="ECO:0000313" key="8">
    <source>
        <dbReference type="EMBL" id="TNY24094.1"/>
    </source>
</evidence>